<name>A0A8R7U3Q7_TRIUA</name>
<keyword evidence="2" id="KW-1185">Reference proteome</keyword>
<dbReference type="AlphaFoldDB" id="A0A8R7U3Q7"/>
<dbReference type="Proteomes" id="UP000015106">
    <property type="component" value="Chromosome 4"/>
</dbReference>
<reference evidence="2" key="1">
    <citation type="journal article" date="2013" name="Nature">
        <title>Draft genome of the wheat A-genome progenitor Triticum urartu.</title>
        <authorList>
            <person name="Ling H.Q."/>
            <person name="Zhao S."/>
            <person name="Liu D."/>
            <person name="Wang J."/>
            <person name="Sun H."/>
            <person name="Zhang C."/>
            <person name="Fan H."/>
            <person name="Li D."/>
            <person name="Dong L."/>
            <person name="Tao Y."/>
            <person name="Gao C."/>
            <person name="Wu H."/>
            <person name="Li Y."/>
            <person name="Cui Y."/>
            <person name="Guo X."/>
            <person name="Zheng S."/>
            <person name="Wang B."/>
            <person name="Yu K."/>
            <person name="Liang Q."/>
            <person name="Yang W."/>
            <person name="Lou X."/>
            <person name="Chen J."/>
            <person name="Feng M."/>
            <person name="Jian J."/>
            <person name="Zhang X."/>
            <person name="Luo G."/>
            <person name="Jiang Y."/>
            <person name="Liu J."/>
            <person name="Wang Z."/>
            <person name="Sha Y."/>
            <person name="Zhang B."/>
            <person name="Wu H."/>
            <person name="Tang D."/>
            <person name="Shen Q."/>
            <person name="Xue P."/>
            <person name="Zou S."/>
            <person name="Wang X."/>
            <person name="Liu X."/>
            <person name="Wang F."/>
            <person name="Yang Y."/>
            <person name="An X."/>
            <person name="Dong Z."/>
            <person name="Zhang K."/>
            <person name="Zhang X."/>
            <person name="Luo M.C."/>
            <person name="Dvorak J."/>
            <person name="Tong Y."/>
            <person name="Wang J."/>
            <person name="Yang H."/>
            <person name="Li Z."/>
            <person name="Wang D."/>
            <person name="Zhang A."/>
            <person name="Wang J."/>
        </authorList>
    </citation>
    <scope>NUCLEOTIDE SEQUENCE</scope>
    <source>
        <strain evidence="2">cv. G1812</strain>
    </source>
</reference>
<evidence type="ECO:0000313" key="1">
    <source>
        <dbReference type="EnsemblPlants" id="TuG1812G0400000055.01.T01.cds439055"/>
    </source>
</evidence>
<sequence>MPACQRRRRPCLSGASCSLLLPSFGPTSS</sequence>
<accession>A0A8R7U3Q7</accession>
<protein>
    <submittedName>
        <fullName evidence="1">Uncharacterized protein</fullName>
    </submittedName>
</protein>
<dbReference type="EnsemblPlants" id="TuG1812G0400000055.01.T01">
    <property type="protein sequence ID" value="TuG1812G0400000055.01.T01.cds439055"/>
    <property type="gene ID" value="TuG1812G0400000055.01"/>
</dbReference>
<evidence type="ECO:0000313" key="2">
    <source>
        <dbReference type="Proteomes" id="UP000015106"/>
    </source>
</evidence>
<organism evidence="1 2">
    <name type="scientific">Triticum urartu</name>
    <name type="common">Red wild einkorn</name>
    <name type="synonym">Crithodium urartu</name>
    <dbReference type="NCBI Taxonomy" id="4572"/>
    <lineage>
        <taxon>Eukaryota</taxon>
        <taxon>Viridiplantae</taxon>
        <taxon>Streptophyta</taxon>
        <taxon>Embryophyta</taxon>
        <taxon>Tracheophyta</taxon>
        <taxon>Spermatophyta</taxon>
        <taxon>Magnoliopsida</taxon>
        <taxon>Liliopsida</taxon>
        <taxon>Poales</taxon>
        <taxon>Poaceae</taxon>
        <taxon>BOP clade</taxon>
        <taxon>Pooideae</taxon>
        <taxon>Triticodae</taxon>
        <taxon>Triticeae</taxon>
        <taxon>Triticinae</taxon>
        <taxon>Triticum</taxon>
    </lineage>
</organism>
<reference evidence="1" key="2">
    <citation type="submission" date="2018-03" db="EMBL/GenBank/DDBJ databases">
        <title>The Triticum urartu genome reveals the dynamic nature of wheat genome evolution.</title>
        <authorList>
            <person name="Ling H."/>
            <person name="Ma B."/>
            <person name="Shi X."/>
            <person name="Liu H."/>
            <person name="Dong L."/>
            <person name="Sun H."/>
            <person name="Cao Y."/>
            <person name="Gao Q."/>
            <person name="Zheng S."/>
            <person name="Li Y."/>
            <person name="Yu Y."/>
            <person name="Du H."/>
            <person name="Qi M."/>
            <person name="Li Y."/>
            <person name="Yu H."/>
            <person name="Cui Y."/>
            <person name="Wang N."/>
            <person name="Chen C."/>
            <person name="Wu H."/>
            <person name="Zhao Y."/>
            <person name="Zhang J."/>
            <person name="Li Y."/>
            <person name="Zhou W."/>
            <person name="Zhang B."/>
            <person name="Hu W."/>
            <person name="Eijk M."/>
            <person name="Tang J."/>
            <person name="Witsenboer H."/>
            <person name="Zhao S."/>
            <person name="Li Z."/>
            <person name="Zhang A."/>
            <person name="Wang D."/>
            <person name="Liang C."/>
        </authorList>
    </citation>
    <scope>NUCLEOTIDE SEQUENCE [LARGE SCALE GENOMIC DNA]</scope>
    <source>
        <strain evidence="1">cv. G1812</strain>
    </source>
</reference>
<proteinExistence type="predicted"/>
<reference evidence="1" key="3">
    <citation type="submission" date="2022-06" db="UniProtKB">
        <authorList>
            <consortium name="EnsemblPlants"/>
        </authorList>
    </citation>
    <scope>IDENTIFICATION</scope>
</reference>
<dbReference type="Gramene" id="TuG1812G0400000055.01.T01">
    <property type="protein sequence ID" value="TuG1812G0400000055.01.T01.cds439055"/>
    <property type="gene ID" value="TuG1812G0400000055.01"/>
</dbReference>